<dbReference type="CDD" id="cd00796">
    <property type="entry name" value="INT_Rci_Hp1_C"/>
    <property type="match status" value="1"/>
</dbReference>
<accession>A0A5M8FIE7</accession>
<gene>
    <name evidence="5" type="ORF">F2Q65_13090</name>
</gene>
<reference evidence="5 6" key="1">
    <citation type="submission" date="2019-09" db="EMBL/GenBank/DDBJ databases">
        <title>Whole-genome sequence of the purple sulfur bacterium Thiohalocapsa marina DSM 19078.</title>
        <authorList>
            <person name="Kyndt J.A."/>
            <person name="Meyer T.E."/>
        </authorList>
    </citation>
    <scope>NUCLEOTIDE SEQUENCE [LARGE SCALE GENOMIC DNA]</scope>
    <source>
        <strain evidence="5 6">DSM 19078</strain>
    </source>
</reference>
<evidence type="ECO:0000313" key="6">
    <source>
        <dbReference type="Proteomes" id="UP000322981"/>
    </source>
</evidence>
<proteinExistence type="predicted"/>
<dbReference type="Pfam" id="PF00589">
    <property type="entry name" value="Phage_integrase"/>
    <property type="match status" value="1"/>
</dbReference>
<feature type="domain" description="Tyr recombinase" evidence="4">
    <location>
        <begin position="67"/>
        <end position="227"/>
    </location>
</feature>
<dbReference type="OrthoDB" id="9057547at2"/>
<dbReference type="InterPro" id="IPR002104">
    <property type="entry name" value="Integrase_catalytic"/>
</dbReference>
<dbReference type="PANTHER" id="PTHR30349:SF64">
    <property type="entry name" value="PROPHAGE INTEGRASE INTD-RELATED"/>
    <property type="match status" value="1"/>
</dbReference>
<organism evidence="5 6">
    <name type="scientific">Thiohalocapsa marina</name>
    <dbReference type="NCBI Taxonomy" id="424902"/>
    <lineage>
        <taxon>Bacteria</taxon>
        <taxon>Pseudomonadati</taxon>
        <taxon>Pseudomonadota</taxon>
        <taxon>Gammaproteobacteria</taxon>
        <taxon>Chromatiales</taxon>
        <taxon>Chromatiaceae</taxon>
        <taxon>Thiohalocapsa</taxon>
    </lineage>
</organism>
<dbReference type="Proteomes" id="UP000322981">
    <property type="component" value="Unassembled WGS sequence"/>
</dbReference>
<dbReference type="SUPFAM" id="SSF56349">
    <property type="entry name" value="DNA breaking-rejoining enzymes"/>
    <property type="match status" value="1"/>
</dbReference>
<dbReference type="GO" id="GO:0006310">
    <property type="term" value="P:DNA recombination"/>
    <property type="evidence" value="ECO:0007669"/>
    <property type="project" value="UniProtKB-KW"/>
</dbReference>
<evidence type="ECO:0000256" key="1">
    <source>
        <dbReference type="ARBA" id="ARBA00022908"/>
    </source>
</evidence>
<protein>
    <submittedName>
        <fullName evidence="5">Site-specific integrase</fullName>
    </submittedName>
</protein>
<dbReference type="PROSITE" id="PS51898">
    <property type="entry name" value="TYR_RECOMBINASE"/>
    <property type="match status" value="1"/>
</dbReference>
<dbReference type="Gene3D" id="1.10.443.10">
    <property type="entry name" value="Intergrase catalytic core"/>
    <property type="match status" value="1"/>
</dbReference>
<evidence type="ECO:0000313" key="5">
    <source>
        <dbReference type="EMBL" id="KAA6184244.1"/>
    </source>
</evidence>
<dbReference type="EMBL" id="VWXX01000022">
    <property type="protein sequence ID" value="KAA6184244.1"/>
    <property type="molecule type" value="Genomic_DNA"/>
</dbReference>
<dbReference type="InterPro" id="IPR011010">
    <property type="entry name" value="DNA_brk_join_enz"/>
</dbReference>
<dbReference type="AlphaFoldDB" id="A0A5M8FIE7"/>
<name>A0A5M8FIE7_9GAMM</name>
<dbReference type="PANTHER" id="PTHR30349">
    <property type="entry name" value="PHAGE INTEGRASE-RELATED"/>
    <property type="match status" value="1"/>
</dbReference>
<dbReference type="GO" id="GO:0003677">
    <property type="term" value="F:DNA binding"/>
    <property type="evidence" value="ECO:0007669"/>
    <property type="project" value="InterPro"/>
</dbReference>
<dbReference type="InterPro" id="IPR013762">
    <property type="entry name" value="Integrase-like_cat_sf"/>
</dbReference>
<sequence>MALEYSCSGAGASTRRRRALSVQSPYGLPPAERAPKAPYLAPTMPHAHIKLPRGRRHLSWQRGEPDKRIRWLTRDEAERLLAELPEHLADMAAFSLATWLRESNVTGLCWSQIDLDRRVAWVHADEAKGKRPIGVPLNVDATLIMHRWQGRHAERVFCWIPRGKTTWLPIEKAGTAAFKKALGRAGIRDFRWHDLRHTWASWHVQAGTPLHVLQELGGWSSYQMVQR</sequence>
<evidence type="ECO:0000259" key="4">
    <source>
        <dbReference type="PROSITE" id="PS51898"/>
    </source>
</evidence>
<dbReference type="GO" id="GO:0015074">
    <property type="term" value="P:DNA integration"/>
    <property type="evidence" value="ECO:0007669"/>
    <property type="project" value="UniProtKB-KW"/>
</dbReference>
<evidence type="ECO:0000256" key="2">
    <source>
        <dbReference type="ARBA" id="ARBA00023172"/>
    </source>
</evidence>
<evidence type="ECO:0000256" key="3">
    <source>
        <dbReference type="SAM" id="MobiDB-lite"/>
    </source>
</evidence>
<keyword evidence="2" id="KW-0233">DNA recombination</keyword>
<dbReference type="InterPro" id="IPR050090">
    <property type="entry name" value="Tyrosine_recombinase_XerCD"/>
</dbReference>
<comment type="caution">
    <text evidence="5">The sequence shown here is derived from an EMBL/GenBank/DDBJ whole genome shotgun (WGS) entry which is preliminary data.</text>
</comment>
<keyword evidence="6" id="KW-1185">Reference proteome</keyword>
<keyword evidence="1" id="KW-0229">DNA integration</keyword>
<feature type="region of interest" description="Disordered" evidence="3">
    <location>
        <begin position="16"/>
        <end position="38"/>
    </location>
</feature>